<dbReference type="Pfam" id="PF10282">
    <property type="entry name" value="Lactonase"/>
    <property type="match status" value="1"/>
</dbReference>
<keyword evidence="3" id="KW-1185">Reference proteome</keyword>
<sequence>MLFNLTVLKAQSNQTVENGEQTKLITLPGGGCSYKWTVTDNAQIGFPLSNGTGNVQPFTAVNNTNKPITAHISITPLSEGFAYVANSLSNNVTVINTSTHDVVTNIPVDSQPFGVAVSPDGRRVYVVNSKNETGHAKPGVVSVIDAASNTIVGNYTVGKNAKAIVVNPDGKRAYVANESSNTVSVVDLTDNTSIPDITVTGPLGIAISVDGSRLYVGSTTAQLYVIDAATNQVLKKIPVQSTYPTAVMVSPDGSKVYVTNNTANYICVIDVATGGAQTVTVGTAPFALAITPAGDKLYVSNAISRDVTVVNTASNTVIKNLIIPSSSEGISVSPNGKQVFVVGQNPNELEVIDTSTDQLGPPIPTNQGAAISIGNFVTAGIGCSTVPITYSITVNPSPNINAPGSIAALSTHYGIASTGQVVNVGGNNLKGPIIATAPAGFEISKDDIIFKDTLMVGTEGDVAQTEVFVRLKATTPVDTYHGNIQLSSPGAEPVNVPVEGAVLTTQLNITADNKTKFFGDPLPTFTVTYTGFVNGDGPSLLTTPPTVTTTAVVSSPVGKYPINVAGAIAKNYAIAYVPGILEIVTGAISTPNAFTPNGDGINDTWDIKNLSLYAGCTVEVLNRYGQQVYYTNGYPSPWNGTFKGQQVPIGTYYYIIKLKSGTKPLTGSINIIR</sequence>
<dbReference type="InterPro" id="IPR011964">
    <property type="entry name" value="YVTN_b-propeller_repeat"/>
</dbReference>
<comment type="caution">
    <text evidence="2">The sequence shown here is derived from an EMBL/GenBank/DDBJ whole genome shotgun (WGS) entry which is preliminary data.</text>
</comment>
<dbReference type="InterPro" id="IPR015943">
    <property type="entry name" value="WD40/YVTN_repeat-like_dom_sf"/>
</dbReference>
<dbReference type="InterPro" id="IPR019405">
    <property type="entry name" value="Lactonase_7-beta_prop"/>
</dbReference>
<evidence type="ECO:0000313" key="2">
    <source>
        <dbReference type="EMBL" id="GAA4085948.1"/>
    </source>
</evidence>
<dbReference type="PANTHER" id="PTHR47197:SF3">
    <property type="entry name" value="DIHYDRO-HEME D1 DEHYDROGENASE"/>
    <property type="match status" value="1"/>
</dbReference>
<name>A0ABP7WCD2_9SPHI</name>
<dbReference type="InterPro" id="IPR026341">
    <property type="entry name" value="T9SS_type_B"/>
</dbReference>
<evidence type="ECO:0000259" key="1">
    <source>
        <dbReference type="Pfam" id="PF18676"/>
    </source>
</evidence>
<accession>A0ABP7WCD2</accession>
<feature type="domain" description="MBG" evidence="1">
    <location>
        <begin position="507"/>
        <end position="581"/>
    </location>
</feature>
<protein>
    <recommendedName>
        <fullName evidence="1">MBG domain-containing protein</fullName>
    </recommendedName>
</protein>
<organism evidence="2 3">
    <name type="scientific">Mucilaginibacter panaciglaebae</name>
    <dbReference type="NCBI Taxonomy" id="502331"/>
    <lineage>
        <taxon>Bacteria</taxon>
        <taxon>Pseudomonadati</taxon>
        <taxon>Bacteroidota</taxon>
        <taxon>Sphingobacteriia</taxon>
        <taxon>Sphingobacteriales</taxon>
        <taxon>Sphingobacteriaceae</taxon>
        <taxon>Mucilaginibacter</taxon>
    </lineage>
</organism>
<dbReference type="InterPro" id="IPR011048">
    <property type="entry name" value="Haem_d1_sf"/>
</dbReference>
<dbReference type="Proteomes" id="UP001500841">
    <property type="component" value="Unassembled WGS sequence"/>
</dbReference>
<dbReference type="InterPro" id="IPR041286">
    <property type="entry name" value="MBG_2"/>
</dbReference>
<dbReference type="NCBIfam" id="TIGR04131">
    <property type="entry name" value="Bac_Flav_CTERM"/>
    <property type="match status" value="1"/>
</dbReference>
<dbReference type="Pfam" id="PF18676">
    <property type="entry name" value="MBG_2"/>
    <property type="match status" value="1"/>
</dbReference>
<evidence type="ECO:0000313" key="3">
    <source>
        <dbReference type="Proteomes" id="UP001500841"/>
    </source>
</evidence>
<dbReference type="EMBL" id="BAABCV010000001">
    <property type="protein sequence ID" value="GAA4085948.1"/>
    <property type="molecule type" value="Genomic_DNA"/>
</dbReference>
<dbReference type="PANTHER" id="PTHR47197">
    <property type="entry name" value="PROTEIN NIRF"/>
    <property type="match status" value="1"/>
</dbReference>
<dbReference type="Gene3D" id="3.30.160.710">
    <property type="match status" value="1"/>
</dbReference>
<reference evidence="3" key="1">
    <citation type="journal article" date="2019" name="Int. J. Syst. Evol. Microbiol.">
        <title>The Global Catalogue of Microorganisms (GCM) 10K type strain sequencing project: providing services to taxonomists for standard genome sequencing and annotation.</title>
        <authorList>
            <consortium name="The Broad Institute Genomics Platform"/>
            <consortium name="The Broad Institute Genome Sequencing Center for Infectious Disease"/>
            <person name="Wu L."/>
            <person name="Ma J."/>
        </authorList>
    </citation>
    <scope>NUCLEOTIDE SEQUENCE [LARGE SCALE GENOMIC DNA]</scope>
    <source>
        <strain evidence="3">JCM 17085</strain>
    </source>
</reference>
<dbReference type="InterPro" id="IPR051200">
    <property type="entry name" value="Host-pathogen_enzymatic-act"/>
</dbReference>
<dbReference type="NCBIfam" id="TIGR02276">
    <property type="entry name" value="beta_rpt_yvtn"/>
    <property type="match status" value="4"/>
</dbReference>
<proteinExistence type="predicted"/>
<dbReference type="Pfam" id="PF13585">
    <property type="entry name" value="CHU_C"/>
    <property type="match status" value="1"/>
</dbReference>
<dbReference type="Gene3D" id="2.130.10.10">
    <property type="entry name" value="YVTN repeat-like/Quinoprotein amine dehydrogenase"/>
    <property type="match status" value="3"/>
</dbReference>
<gene>
    <name evidence="2" type="ORF">GCM10022392_03590</name>
</gene>
<dbReference type="SUPFAM" id="SSF51004">
    <property type="entry name" value="C-terminal (heme d1) domain of cytochrome cd1-nitrite reductase"/>
    <property type="match status" value="1"/>
</dbReference>